<dbReference type="PANTHER" id="PTHR38593">
    <property type="entry name" value="BLR2558 PROTEIN"/>
    <property type="match status" value="1"/>
</dbReference>
<feature type="transmembrane region" description="Helical" evidence="2">
    <location>
        <begin position="212"/>
        <end position="233"/>
    </location>
</feature>
<evidence type="ECO:0000259" key="3">
    <source>
        <dbReference type="Pfam" id="PF13628"/>
    </source>
</evidence>
<dbReference type="InterPro" id="IPR025419">
    <property type="entry name" value="DUF4142"/>
</dbReference>
<keyword evidence="2" id="KW-0472">Membrane</keyword>
<dbReference type="Pfam" id="PF13628">
    <property type="entry name" value="DUF4142"/>
    <property type="match status" value="1"/>
</dbReference>
<evidence type="ECO:0000256" key="1">
    <source>
        <dbReference type="SAM" id="MobiDB-lite"/>
    </source>
</evidence>
<evidence type="ECO:0000313" key="5">
    <source>
        <dbReference type="Proteomes" id="UP000295560"/>
    </source>
</evidence>
<dbReference type="RefSeq" id="WP_132425715.1">
    <property type="nucleotide sequence ID" value="NZ_SMFZ01000001.1"/>
</dbReference>
<proteinExistence type="predicted"/>
<dbReference type="EMBL" id="SMFZ01000001">
    <property type="protein sequence ID" value="TCK27253.1"/>
    <property type="molecule type" value="Genomic_DNA"/>
</dbReference>
<gene>
    <name evidence="4" type="ORF">EV378_3120</name>
</gene>
<accession>A0A4R1I081</accession>
<keyword evidence="5" id="KW-1185">Reference proteome</keyword>
<evidence type="ECO:0000256" key="2">
    <source>
        <dbReference type="SAM" id="Phobius"/>
    </source>
</evidence>
<sequence>MSRRIPASLRWTILAALLGVGVLVLAQSWSAVAPAADTGWTETRWGPLGPADRDLLQRVRLAGLWEAPTGQQAEQRASSPAVKEVGRHLATEHADLDNQVRTVADQLGVLLPSRPNDQQLGWMNDLSGRGGTDYDKAFVQIVRAAHGQILPLIAQVRAGTRNDLMRQFATTGDQFVSRHIDYLESTGLVDYAALPAPPDPAPATPPRPMSSLVVPGIVVLGALLATVGLLTTLRRRSRTDPEPVPLGARLRAARELIPLPRGGREEPPQPVVRHGLPIGPPDPWDELNTVPVTGPQRLVPPDEADPPVITGVRRRHTRHTPRSSR</sequence>
<dbReference type="OrthoDB" id="3674617at2"/>
<keyword evidence="2" id="KW-0812">Transmembrane</keyword>
<feature type="domain" description="DUF4142" evidence="3">
    <location>
        <begin position="51"/>
        <end position="181"/>
    </location>
</feature>
<dbReference type="Proteomes" id="UP000295560">
    <property type="component" value="Unassembled WGS sequence"/>
</dbReference>
<feature type="region of interest" description="Disordered" evidence="1">
    <location>
        <begin position="258"/>
        <end position="325"/>
    </location>
</feature>
<dbReference type="AlphaFoldDB" id="A0A4R1I081"/>
<name>A0A4R1I081_PSEEN</name>
<dbReference type="PANTHER" id="PTHR38593:SF1">
    <property type="entry name" value="BLR2558 PROTEIN"/>
    <property type="match status" value="1"/>
</dbReference>
<feature type="compositionally biased region" description="Basic residues" evidence="1">
    <location>
        <begin position="312"/>
        <end position="325"/>
    </location>
</feature>
<reference evidence="4 5" key="1">
    <citation type="submission" date="2019-03" db="EMBL/GenBank/DDBJ databases">
        <title>Sequencing the genomes of 1000 actinobacteria strains.</title>
        <authorList>
            <person name="Klenk H.-P."/>
        </authorList>
    </citation>
    <scope>NUCLEOTIDE SEQUENCE [LARGE SCALE GENOMIC DNA]</scope>
    <source>
        <strain evidence="4 5">DSM 44969</strain>
    </source>
</reference>
<organism evidence="4 5">
    <name type="scientific">Pseudonocardia endophytica</name>
    <dbReference type="NCBI Taxonomy" id="401976"/>
    <lineage>
        <taxon>Bacteria</taxon>
        <taxon>Bacillati</taxon>
        <taxon>Actinomycetota</taxon>
        <taxon>Actinomycetes</taxon>
        <taxon>Pseudonocardiales</taxon>
        <taxon>Pseudonocardiaceae</taxon>
        <taxon>Pseudonocardia</taxon>
    </lineage>
</organism>
<keyword evidence="2" id="KW-1133">Transmembrane helix</keyword>
<protein>
    <submittedName>
        <fullName evidence="4">Putative outer membrane protein</fullName>
    </submittedName>
</protein>
<evidence type="ECO:0000313" key="4">
    <source>
        <dbReference type="EMBL" id="TCK27253.1"/>
    </source>
</evidence>
<comment type="caution">
    <text evidence="4">The sequence shown here is derived from an EMBL/GenBank/DDBJ whole genome shotgun (WGS) entry which is preliminary data.</text>
</comment>